<evidence type="ECO:0000256" key="1">
    <source>
        <dbReference type="ARBA" id="ARBA00004141"/>
    </source>
</evidence>
<reference evidence="6 7" key="1">
    <citation type="submission" date="2019-04" db="EMBL/GenBank/DDBJ databases">
        <title>Annotation for the trematode Fasciola gigantica.</title>
        <authorList>
            <person name="Choi Y.-J."/>
        </authorList>
    </citation>
    <scope>NUCLEOTIDE SEQUENCE [LARGE SCALE GENOMIC DNA]</scope>
    <source>
        <strain evidence="6">Uganda_cow_1</strain>
    </source>
</reference>
<dbReference type="GO" id="GO:0016020">
    <property type="term" value="C:membrane"/>
    <property type="evidence" value="ECO:0007669"/>
    <property type="project" value="UniProtKB-SubCell"/>
</dbReference>
<dbReference type="EMBL" id="SUNJ01003384">
    <property type="protein sequence ID" value="TPP65309.1"/>
    <property type="molecule type" value="Genomic_DNA"/>
</dbReference>
<name>A0A504YXF1_FASGI</name>
<dbReference type="Proteomes" id="UP000316759">
    <property type="component" value="Unassembled WGS sequence"/>
</dbReference>
<feature type="transmembrane region" description="Helical" evidence="5">
    <location>
        <begin position="246"/>
        <end position="269"/>
    </location>
</feature>
<evidence type="ECO:0000313" key="7">
    <source>
        <dbReference type="Proteomes" id="UP000316759"/>
    </source>
</evidence>
<dbReference type="Pfam" id="PF00335">
    <property type="entry name" value="Tetraspanin"/>
    <property type="match status" value="1"/>
</dbReference>
<protein>
    <recommendedName>
        <fullName evidence="8">Tetraspanin</fullName>
    </recommendedName>
</protein>
<dbReference type="InterPro" id="IPR008952">
    <property type="entry name" value="Tetraspanin_EC2_sf"/>
</dbReference>
<keyword evidence="7" id="KW-1185">Reference proteome</keyword>
<accession>A0A504YXF1</accession>
<evidence type="ECO:0000256" key="4">
    <source>
        <dbReference type="ARBA" id="ARBA00023136"/>
    </source>
</evidence>
<evidence type="ECO:0000313" key="6">
    <source>
        <dbReference type="EMBL" id="TPP65309.1"/>
    </source>
</evidence>
<proteinExistence type="predicted"/>
<sequence>MTKHCALGFFIFVNVVGALVSFAMVNIGIILLVSTSVVNQYTKPFIRQWSSGLFPTNDSLLNLMATNYHPVVAPMGYPLLIFGCIVFVFAMLGIVGAAMRNTAILITYAVLAALLLLGTIILVAVYFGNRTPFYAATNRFVEDEMQRYTNLNSTDTRVLLAGALMRGYKCCGYNNGTDYTNRGWPRPDRFNGMDFDVPFPIPCCKVSTQSQGQNTCPPNFTVTNSYITLGCRDAIGQQLLAIGDTIALIGIAPILLTAIAFGLAVYIVYQKRNQY</sequence>
<dbReference type="OrthoDB" id="6258217at2759"/>
<keyword evidence="4 5" id="KW-0472">Membrane</keyword>
<dbReference type="AlphaFoldDB" id="A0A504YXF1"/>
<feature type="transmembrane region" description="Helical" evidence="5">
    <location>
        <begin position="77"/>
        <end position="98"/>
    </location>
</feature>
<dbReference type="PANTHER" id="PTHR19282">
    <property type="entry name" value="TETRASPANIN"/>
    <property type="match status" value="1"/>
</dbReference>
<dbReference type="SUPFAM" id="SSF48652">
    <property type="entry name" value="Tetraspanin"/>
    <property type="match status" value="1"/>
</dbReference>
<comment type="subcellular location">
    <subcellularLocation>
        <location evidence="1">Membrane</location>
        <topology evidence="1">Multi-pass membrane protein</topology>
    </subcellularLocation>
</comment>
<feature type="transmembrane region" description="Helical" evidence="5">
    <location>
        <begin position="105"/>
        <end position="127"/>
    </location>
</feature>
<evidence type="ECO:0008006" key="8">
    <source>
        <dbReference type="Google" id="ProtNLM"/>
    </source>
</evidence>
<organism evidence="6 7">
    <name type="scientific">Fasciola gigantica</name>
    <name type="common">Giant liver fluke</name>
    <dbReference type="NCBI Taxonomy" id="46835"/>
    <lineage>
        <taxon>Eukaryota</taxon>
        <taxon>Metazoa</taxon>
        <taxon>Spiralia</taxon>
        <taxon>Lophotrochozoa</taxon>
        <taxon>Platyhelminthes</taxon>
        <taxon>Trematoda</taxon>
        <taxon>Digenea</taxon>
        <taxon>Plagiorchiida</taxon>
        <taxon>Echinostomata</taxon>
        <taxon>Echinostomatoidea</taxon>
        <taxon>Fasciolidae</taxon>
        <taxon>Fasciola</taxon>
    </lineage>
</organism>
<feature type="transmembrane region" description="Helical" evidence="5">
    <location>
        <begin position="7"/>
        <end position="33"/>
    </location>
</feature>
<evidence type="ECO:0000256" key="3">
    <source>
        <dbReference type="ARBA" id="ARBA00022989"/>
    </source>
</evidence>
<keyword evidence="3 5" id="KW-1133">Transmembrane helix</keyword>
<evidence type="ECO:0000256" key="5">
    <source>
        <dbReference type="SAM" id="Phobius"/>
    </source>
</evidence>
<comment type="caution">
    <text evidence="6">The sequence shown here is derived from an EMBL/GenBank/DDBJ whole genome shotgun (WGS) entry which is preliminary data.</text>
</comment>
<dbReference type="InterPro" id="IPR018499">
    <property type="entry name" value="Tetraspanin/Peripherin"/>
</dbReference>
<keyword evidence="2 5" id="KW-0812">Transmembrane</keyword>
<gene>
    <name evidence="6" type="ORF">FGIG_02217</name>
</gene>
<dbReference type="STRING" id="46835.A0A504YXF1"/>
<evidence type="ECO:0000256" key="2">
    <source>
        <dbReference type="ARBA" id="ARBA00022692"/>
    </source>
</evidence>